<comment type="caution">
    <text evidence="15">The sequence shown here is derived from an EMBL/GenBank/DDBJ whole genome shotgun (WGS) entry which is preliminary data.</text>
</comment>
<dbReference type="Proteomes" id="UP000309544">
    <property type="component" value="Unassembled WGS sequence"/>
</dbReference>
<sequence length="648" mass="70681">MKKKHSILFLAIGLLASGVARADVAPEERATTMTYTAGEYVVTASRFEELKKDLTSNVTVISRDEIEESPAEDLGELLAEKSVGHIQKYPGAMTSIGIRSFRSDTHGNDLRGKILILLNGRRAGTGNLAKIMTENVERIEIIRGAAAVQYGSAAIGGVVNVITRTGEGIPSFFVEHTQGSHEFREIATGFSGSIGKFDFSGGVNFSDAGDYETAGGQTYFNTGYDDRAAGSFNIGYQFLEHHHLGVIYNHFEVGRQGSPSTLEFNDLTAYNELANHAIDFIYDGTTADGSVSWMGRYYNGEDEYVRPLSSFYRIVDQEGAQVQASALLGDMTLTAGLDWLAYDESSSNSPRLSEYTNTAAFALLKYRFLDDQAVMTAGLRYDDYDVEIKNEEGFSASADNLTKSLGLAYNVSSGLKVRGSYSEGFRMPAPDELAADYSVDYGSWGSFTYLGNDDLEPESSNTYEFGADYSRNGIVAGLTYFTTDFKDKIQTVGRADYDTWVNLGGATIAGFEGNVSVDVPVDAGWVMTPYASFTFLTEYDDDESDELLTYTPESNISAGLRMADGHGLSGVVNLSYMGETMIERPLREKGGFAVANMSLARKFLVDRANGRGVTIKGSVNNIFDRGYEYVAGYPMPGRSFTLGLRVDI</sequence>
<dbReference type="InterPro" id="IPR039426">
    <property type="entry name" value="TonB-dep_rcpt-like"/>
</dbReference>
<feature type="chain" id="PRO_5022932839" evidence="12">
    <location>
        <begin position="23"/>
        <end position="648"/>
    </location>
</feature>
<evidence type="ECO:0000313" key="15">
    <source>
        <dbReference type="EMBL" id="TNJ36898.1"/>
    </source>
</evidence>
<keyword evidence="6 11" id="KW-0798">TonB box</keyword>
<keyword evidence="8 15" id="KW-0675">Receptor</keyword>
<evidence type="ECO:0000256" key="11">
    <source>
        <dbReference type="RuleBase" id="RU003357"/>
    </source>
</evidence>
<evidence type="ECO:0000256" key="3">
    <source>
        <dbReference type="ARBA" id="ARBA00022452"/>
    </source>
</evidence>
<dbReference type="CDD" id="cd01347">
    <property type="entry name" value="ligand_gated_channel"/>
    <property type="match status" value="1"/>
</dbReference>
<comment type="subcellular location">
    <subcellularLocation>
        <location evidence="1 10">Cell outer membrane</location>
        <topology evidence="1 10">Multi-pass membrane protein</topology>
    </subcellularLocation>
</comment>
<dbReference type="InterPro" id="IPR037066">
    <property type="entry name" value="Plug_dom_sf"/>
</dbReference>
<keyword evidence="4 10" id="KW-0812">Transmembrane</keyword>
<evidence type="ECO:0000313" key="16">
    <source>
        <dbReference type="Proteomes" id="UP000309544"/>
    </source>
</evidence>
<evidence type="ECO:0000256" key="4">
    <source>
        <dbReference type="ARBA" id="ARBA00022692"/>
    </source>
</evidence>
<keyword evidence="7 10" id="KW-0472">Membrane</keyword>
<dbReference type="Pfam" id="PF00593">
    <property type="entry name" value="TonB_dep_Rec_b-barrel"/>
    <property type="match status" value="1"/>
</dbReference>
<dbReference type="RefSeq" id="WP_068868233.1">
    <property type="nucleotide sequence ID" value="NZ_VDCI01000003.1"/>
</dbReference>
<evidence type="ECO:0000256" key="5">
    <source>
        <dbReference type="ARBA" id="ARBA00022729"/>
    </source>
</evidence>
<feature type="signal peptide" evidence="12">
    <location>
        <begin position="1"/>
        <end position="22"/>
    </location>
</feature>
<dbReference type="Gene3D" id="2.170.130.10">
    <property type="entry name" value="TonB-dependent receptor, plug domain"/>
    <property type="match status" value="1"/>
</dbReference>
<feature type="domain" description="TonB-dependent receptor plug" evidence="14">
    <location>
        <begin position="51"/>
        <end position="158"/>
    </location>
</feature>
<name>A0A5C4S150_PROVB</name>
<dbReference type="PANTHER" id="PTHR30069:SF29">
    <property type="entry name" value="HEMOGLOBIN AND HEMOGLOBIN-HAPTOGLOBIN-BINDING PROTEIN 1-RELATED"/>
    <property type="match status" value="1"/>
</dbReference>
<accession>A0A5C4S150</accession>
<evidence type="ECO:0000259" key="14">
    <source>
        <dbReference type="Pfam" id="PF07715"/>
    </source>
</evidence>
<organism evidence="15 16">
    <name type="scientific">Prosthecochloris vibrioformis</name>
    <name type="common">Chlorobium vibrioforme</name>
    <dbReference type="NCBI Taxonomy" id="1098"/>
    <lineage>
        <taxon>Bacteria</taxon>
        <taxon>Pseudomonadati</taxon>
        <taxon>Chlorobiota</taxon>
        <taxon>Chlorobiia</taxon>
        <taxon>Chlorobiales</taxon>
        <taxon>Chlorobiaceae</taxon>
        <taxon>Prosthecochloris</taxon>
    </lineage>
</organism>
<evidence type="ECO:0000256" key="10">
    <source>
        <dbReference type="PROSITE-ProRule" id="PRU01360"/>
    </source>
</evidence>
<dbReference type="EMBL" id="VDCI01000003">
    <property type="protein sequence ID" value="TNJ36898.1"/>
    <property type="molecule type" value="Genomic_DNA"/>
</dbReference>
<dbReference type="GO" id="GO:0015344">
    <property type="term" value="F:siderophore uptake transmembrane transporter activity"/>
    <property type="evidence" value="ECO:0007669"/>
    <property type="project" value="TreeGrafter"/>
</dbReference>
<evidence type="ECO:0000256" key="2">
    <source>
        <dbReference type="ARBA" id="ARBA00022448"/>
    </source>
</evidence>
<comment type="similarity">
    <text evidence="10 11">Belongs to the TonB-dependent receptor family.</text>
</comment>
<dbReference type="InterPro" id="IPR036942">
    <property type="entry name" value="Beta-barrel_TonB_sf"/>
</dbReference>
<evidence type="ECO:0000256" key="8">
    <source>
        <dbReference type="ARBA" id="ARBA00023170"/>
    </source>
</evidence>
<dbReference type="GO" id="GO:0044718">
    <property type="term" value="P:siderophore transmembrane transport"/>
    <property type="evidence" value="ECO:0007669"/>
    <property type="project" value="TreeGrafter"/>
</dbReference>
<dbReference type="GO" id="GO:0009279">
    <property type="term" value="C:cell outer membrane"/>
    <property type="evidence" value="ECO:0007669"/>
    <property type="project" value="UniProtKB-SubCell"/>
</dbReference>
<keyword evidence="2 10" id="KW-0813">Transport</keyword>
<keyword evidence="16" id="KW-1185">Reference proteome</keyword>
<dbReference type="Gene3D" id="2.40.170.20">
    <property type="entry name" value="TonB-dependent receptor, beta-barrel domain"/>
    <property type="match status" value="1"/>
</dbReference>
<dbReference type="InterPro" id="IPR012910">
    <property type="entry name" value="Plug_dom"/>
</dbReference>
<dbReference type="PROSITE" id="PS52016">
    <property type="entry name" value="TONB_DEPENDENT_REC_3"/>
    <property type="match status" value="1"/>
</dbReference>
<evidence type="ECO:0000259" key="13">
    <source>
        <dbReference type="Pfam" id="PF00593"/>
    </source>
</evidence>
<evidence type="ECO:0000256" key="12">
    <source>
        <dbReference type="SAM" id="SignalP"/>
    </source>
</evidence>
<dbReference type="Pfam" id="PF07715">
    <property type="entry name" value="Plug"/>
    <property type="match status" value="1"/>
</dbReference>
<evidence type="ECO:0000256" key="9">
    <source>
        <dbReference type="ARBA" id="ARBA00023237"/>
    </source>
</evidence>
<feature type="domain" description="TonB-dependent receptor-like beta-barrel" evidence="13">
    <location>
        <begin position="192"/>
        <end position="622"/>
    </location>
</feature>
<reference evidence="15 16" key="1">
    <citation type="submission" date="2019-05" db="EMBL/GenBank/DDBJ databases">
        <title>Draft Whole-Genome sequence of the green sulfur bacterium Prosthecochloris vibrioformis DSM 260.</title>
        <authorList>
            <person name="Meyer T.E."/>
            <person name="Kyndt J.A."/>
        </authorList>
    </citation>
    <scope>NUCLEOTIDE SEQUENCE [LARGE SCALE GENOMIC DNA]</scope>
    <source>
        <strain evidence="15 16">DSM 260</strain>
    </source>
</reference>
<proteinExistence type="inferred from homology"/>
<evidence type="ECO:0000256" key="7">
    <source>
        <dbReference type="ARBA" id="ARBA00023136"/>
    </source>
</evidence>
<gene>
    <name evidence="15" type="ORF">FGF68_04805</name>
</gene>
<evidence type="ECO:0000256" key="1">
    <source>
        <dbReference type="ARBA" id="ARBA00004571"/>
    </source>
</evidence>
<dbReference type="InterPro" id="IPR000531">
    <property type="entry name" value="Beta-barrel_TonB"/>
</dbReference>
<dbReference type="SUPFAM" id="SSF56935">
    <property type="entry name" value="Porins"/>
    <property type="match status" value="1"/>
</dbReference>
<keyword evidence="9 10" id="KW-0998">Cell outer membrane</keyword>
<dbReference type="AlphaFoldDB" id="A0A5C4S150"/>
<protein>
    <submittedName>
        <fullName evidence="15">TonB-dependent receptor</fullName>
    </submittedName>
</protein>
<dbReference type="PANTHER" id="PTHR30069">
    <property type="entry name" value="TONB-DEPENDENT OUTER MEMBRANE RECEPTOR"/>
    <property type="match status" value="1"/>
</dbReference>
<keyword evidence="5 12" id="KW-0732">Signal</keyword>
<evidence type="ECO:0000256" key="6">
    <source>
        <dbReference type="ARBA" id="ARBA00023077"/>
    </source>
</evidence>
<keyword evidence="3 10" id="KW-1134">Transmembrane beta strand</keyword>